<evidence type="ECO:0000313" key="2">
    <source>
        <dbReference type="EMBL" id="SUM55819.1"/>
    </source>
</evidence>
<dbReference type="CDD" id="cd06223">
    <property type="entry name" value="PRTases_typeI"/>
    <property type="match status" value="1"/>
</dbReference>
<accession>A0A380GNW2</accession>
<dbReference type="InterPro" id="IPR029057">
    <property type="entry name" value="PRTase-like"/>
</dbReference>
<dbReference type="PANTHER" id="PTHR47505">
    <property type="entry name" value="DNA UTILIZATION PROTEIN YHGH"/>
    <property type="match status" value="1"/>
</dbReference>
<dbReference type="SUPFAM" id="SSF53271">
    <property type="entry name" value="PRTase-like"/>
    <property type="match status" value="1"/>
</dbReference>
<protein>
    <submittedName>
        <fullName evidence="2">Competence protein ComF</fullName>
    </submittedName>
</protein>
<dbReference type="AlphaFoldDB" id="A0A380GNW2"/>
<name>A0A380GNW2_9STAP</name>
<gene>
    <name evidence="2" type="ORF">NCTC13834_02194</name>
</gene>
<organism evidence="2 3">
    <name type="scientific">Staphylococcus nepalensis</name>
    <dbReference type="NCBI Taxonomy" id="214473"/>
    <lineage>
        <taxon>Bacteria</taxon>
        <taxon>Bacillati</taxon>
        <taxon>Bacillota</taxon>
        <taxon>Bacilli</taxon>
        <taxon>Bacillales</taxon>
        <taxon>Staphylococcaceae</taxon>
        <taxon>Staphylococcus</taxon>
    </lineage>
</organism>
<dbReference type="Gene3D" id="3.40.50.2020">
    <property type="match status" value="1"/>
</dbReference>
<reference evidence="2 3" key="1">
    <citation type="submission" date="2018-06" db="EMBL/GenBank/DDBJ databases">
        <authorList>
            <consortium name="Pathogen Informatics"/>
            <person name="Doyle S."/>
        </authorList>
    </citation>
    <scope>NUCLEOTIDE SEQUENCE [LARGE SCALE GENOMIC DNA]</scope>
    <source>
        <strain evidence="2 3">NCTC13834</strain>
    </source>
</reference>
<evidence type="ECO:0000313" key="3">
    <source>
        <dbReference type="Proteomes" id="UP000254412"/>
    </source>
</evidence>
<evidence type="ECO:0000256" key="1">
    <source>
        <dbReference type="ARBA" id="ARBA00008007"/>
    </source>
</evidence>
<proteinExistence type="inferred from homology"/>
<dbReference type="PANTHER" id="PTHR47505:SF1">
    <property type="entry name" value="DNA UTILIZATION PROTEIN YHGH"/>
    <property type="match status" value="1"/>
</dbReference>
<dbReference type="InterPro" id="IPR051910">
    <property type="entry name" value="ComF/GntX_DNA_util-trans"/>
</dbReference>
<dbReference type="InterPro" id="IPR000836">
    <property type="entry name" value="PRTase_dom"/>
</dbReference>
<comment type="similarity">
    <text evidence="1">Belongs to the ComF/GntX family.</text>
</comment>
<dbReference type="EMBL" id="UHDS01000001">
    <property type="protein sequence ID" value="SUM55819.1"/>
    <property type="molecule type" value="Genomic_DNA"/>
</dbReference>
<sequence length="224" mass="26407">MKKTCMQCQTRLFESLNATTFYKKASKLCTVCNEQWDEMKLEIDGRCQKCLKQLNVAETICLDCAFLSEKFNLMDKLYCAYQYDGIVKEMIHQYKFMKDVAIAEILVEKIRLPHQKYDYVVPIPSSVYKDQERTFNPVRFVLDLKQVNYHCLLRMQSRPKQSKLSKPMRAQLANPFEIISMVDLKEKNILLVDDIYTTGLTAHHAAQLLFDRKIRKFDVFTFAR</sequence>
<dbReference type="Proteomes" id="UP000254412">
    <property type="component" value="Unassembled WGS sequence"/>
</dbReference>